<comment type="miscellaneous">
    <text evidence="14">Bacitracin is thought to be involved in the inhibition of peptidoglycan synthesis by sequestering undecaprenyl diphosphate, thereby reducing the pool of lipid carrier available.</text>
</comment>
<evidence type="ECO:0000313" key="16">
    <source>
        <dbReference type="Proteomes" id="UP000018700"/>
    </source>
</evidence>
<dbReference type="KEGG" id="efk:P856_738"/>
<feature type="transmembrane region" description="Helical" evidence="14">
    <location>
        <begin position="242"/>
        <end position="261"/>
    </location>
</feature>
<evidence type="ECO:0000256" key="5">
    <source>
        <dbReference type="ARBA" id="ARBA00022475"/>
    </source>
</evidence>
<evidence type="ECO:0000256" key="12">
    <source>
        <dbReference type="ARBA" id="ARBA00032932"/>
    </source>
</evidence>
<evidence type="ECO:0000256" key="7">
    <source>
        <dbReference type="ARBA" id="ARBA00022801"/>
    </source>
</evidence>
<evidence type="ECO:0000256" key="3">
    <source>
        <dbReference type="ARBA" id="ARBA00012374"/>
    </source>
</evidence>
<keyword evidence="7 14" id="KW-0378">Hydrolase</keyword>
<dbReference type="HOGENOM" id="CLU_060296_1_0_5"/>
<comment type="catalytic activity">
    <reaction evidence="13 14">
        <text>di-trans,octa-cis-undecaprenyl diphosphate + H2O = di-trans,octa-cis-undecaprenyl phosphate + phosphate + H(+)</text>
        <dbReference type="Rhea" id="RHEA:28094"/>
        <dbReference type="ChEBI" id="CHEBI:15377"/>
        <dbReference type="ChEBI" id="CHEBI:15378"/>
        <dbReference type="ChEBI" id="CHEBI:43474"/>
        <dbReference type="ChEBI" id="CHEBI:58405"/>
        <dbReference type="ChEBI" id="CHEBI:60392"/>
        <dbReference type="EC" id="3.6.1.27"/>
    </reaction>
</comment>
<dbReference type="PANTHER" id="PTHR30622:SF4">
    <property type="entry name" value="UNDECAPRENYL-DIPHOSPHATASE"/>
    <property type="match status" value="1"/>
</dbReference>
<dbReference type="eggNOG" id="COG1968">
    <property type="taxonomic scope" value="Bacteria"/>
</dbReference>
<feature type="transmembrane region" description="Helical" evidence="14">
    <location>
        <begin position="41"/>
        <end position="60"/>
    </location>
</feature>
<name>V9TX82_9PROT</name>
<dbReference type="STRING" id="1401328.P856_738"/>
<dbReference type="InterPro" id="IPR003824">
    <property type="entry name" value="UppP"/>
</dbReference>
<accession>V9TX82</accession>
<keyword evidence="6 14" id="KW-0812">Transmembrane</keyword>
<dbReference type="AlphaFoldDB" id="V9TX82"/>
<keyword evidence="14" id="KW-0961">Cell wall biogenesis/degradation</keyword>
<feature type="transmembrane region" description="Helical" evidence="14">
    <location>
        <begin position="180"/>
        <end position="204"/>
    </location>
</feature>
<dbReference type="GO" id="GO:0009252">
    <property type="term" value="P:peptidoglycan biosynthetic process"/>
    <property type="evidence" value="ECO:0007669"/>
    <property type="project" value="UniProtKB-KW"/>
</dbReference>
<evidence type="ECO:0000256" key="8">
    <source>
        <dbReference type="ARBA" id="ARBA00022989"/>
    </source>
</evidence>
<evidence type="ECO:0000256" key="10">
    <source>
        <dbReference type="ARBA" id="ARBA00023251"/>
    </source>
</evidence>
<keyword evidence="16" id="KW-1185">Reference proteome</keyword>
<evidence type="ECO:0000256" key="4">
    <source>
        <dbReference type="ARBA" id="ARBA00021581"/>
    </source>
</evidence>
<reference evidence="15 16" key="1">
    <citation type="journal article" date="2013" name="PLoS ONE">
        <title>Bacterial endosymbiosis in a chordate host: long-term co-evolution and conservation of secondary metabolism.</title>
        <authorList>
            <person name="Kwan J.C."/>
            <person name="Schmidt E.W."/>
        </authorList>
    </citation>
    <scope>NUCLEOTIDE SEQUENCE [LARGE SCALE GENOMIC DNA]</scope>
    <source>
        <strain evidence="16">faulkneri L5</strain>
    </source>
</reference>
<feature type="transmembrane region" description="Helical" evidence="14">
    <location>
        <begin position="81"/>
        <end position="100"/>
    </location>
</feature>
<dbReference type="RefSeq" id="WP_025300817.1">
    <property type="nucleotide sequence ID" value="NZ_CP006745.1"/>
</dbReference>
<dbReference type="Proteomes" id="UP000018700">
    <property type="component" value="Chromosome"/>
</dbReference>
<dbReference type="GO" id="GO:0071555">
    <property type="term" value="P:cell wall organization"/>
    <property type="evidence" value="ECO:0007669"/>
    <property type="project" value="UniProtKB-KW"/>
</dbReference>
<dbReference type="PANTHER" id="PTHR30622">
    <property type="entry name" value="UNDECAPRENYL-DIPHOSPHATASE"/>
    <property type="match status" value="1"/>
</dbReference>
<dbReference type="PATRIC" id="fig|1401328.3.peg.744"/>
<dbReference type="GO" id="GO:0046677">
    <property type="term" value="P:response to antibiotic"/>
    <property type="evidence" value="ECO:0007669"/>
    <property type="project" value="UniProtKB-UniRule"/>
</dbReference>
<dbReference type="GO" id="GO:0008360">
    <property type="term" value="P:regulation of cell shape"/>
    <property type="evidence" value="ECO:0007669"/>
    <property type="project" value="UniProtKB-KW"/>
</dbReference>
<dbReference type="OrthoDB" id="9808289at2"/>
<dbReference type="Pfam" id="PF02673">
    <property type="entry name" value="BacA"/>
    <property type="match status" value="1"/>
</dbReference>
<keyword evidence="9 14" id="KW-0472">Membrane</keyword>
<dbReference type="GO" id="GO:0005886">
    <property type="term" value="C:plasma membrane"/>
    <property type="evidence" value="ECO:0007669"/>
    <property type="project" value="UniProtKB-SubCell"/>
</dbReference>
<feature type="transmembrane region" description="Helical" evidence="14">
    <location>
        <begin position="7"/>
        <end position="29"/>
    </location>
</feature>
<keyword evidence="8 14" id="KW-1133">Transmembrane helix</keyword>
<evidence type="ECO:0000256" key="13">
    <source>
        <dbReference type="ARBA" id="ARBA00047594"/>
    </source>
</evidence>
<comment type="similarity">
    <text evidence="2 14">Belongs to the UppP family.</text>
</comment>
<feature type="transmembrane region" description="Helical" evidence="14">
    <location>
        <begin position="216"/>
        <end position="236"/>
    </location>
</feature>
<comment type="function">
    <text evidence="14">Catalyzes the dephosphorylation of undecaprenyl diphosphate (UPP). Confers resistance to bacitracin.</text>
</comment>
<sequence length="263" mass="29225">MSIDHIIFIALIQGVTEFLPVSSSGHLIMIPTILGTDDQGMIIDVAVHVGSLLAVCIYLWRYIAHMILGTLRGYRDPGFRLTMQIILATISIICAGYIMKYYINDIIRSPKIVAWANLGFGIVLGIVDRLGRTSRRIKHMSYKDALIIGFAQIFALIPGTSRSGITITASRALGYERQEASRFSMLIGIPAILAAGTAISLDLYRYSDVQLTIDALIAVGLSFFTALTSIVLMMNWLKCASFFPFVIYRILFGSGWLIWLYRT</sequence>
<proteinExistence type="inferred from homology"/>
<protein>
    <recommendedName>
        <fullName evidence="4 14">Undecaprenyl-diphosphatase</fullName>
        <ecNumber evidence="3 14">3.6.1.27</ecNumber>
    </recommendedName>
    <alternativeName>
        <fullName evidence="12 14">Bacitracin resistance protein</fullName>
    </alternativeName>
    <alternativeName>
        <fullName evidence="11 14">Undecaprenyl pyrophosphate phosphatase</fullName>
    </alternativeName>
</protein>
<gene>
    <name evidence="14 15" type="primary">uppP</name>
    <name evidence="15" type="ORF">P856_738</name>
</gene>
<evidence type="ECO:0000256" key="2">
    <source>
        <dbReference type="ARBA" id="ARBA00010621"/>
    </source>
</evidence>
<feature type="transmembrane region" description="Helical" evidence="14">
    <location>
        <begin position="142"/>
        <end position="160"/>
    </location>
</feature>
<organism evidence="15 16">
    <name type="scientific">Candidatus Endolissoclinum faulkneri L5</name>
    <dbReference type="NCBI Taxonomy" id="1401328"/>
    <lineage>
        <taxon>Bacteria</taxon>
        <taxon>Pseudomonadati</taxon>
        <taxon>Pseudomonadota</taxon>
        <taxon>Alphaproteobacteria</taxon>
        <taxon>Rhodospirillales</taxon>
        <taxon>Rhodospirillaceae</taxon>
        <taxon>Candidatus Endolissoclinum</taxon>
    </lineage>
</organism>
<feature type="transmembrane region" description="Helical" evidence="14">
    <location>
        <begin position="112"/>
        <end position="130"/>
    </location>
</feature>
<dbReference type="GO" id="GO:0050380">
    <property type="term" value="F:undecaprenyl-diphosphatase activity"/>
    <property type="evidence" value="ECO:0007669"/>
    <property type="project" value="UniProtKB-UniRule"/>
</dbReference>
<keyword evidence="14" id="KW-0573">Peptidoglycan synthesis</keyword>
<keyword evidence="14" id="KW-0133">Cell shape</keyword>
<evidence type="ECO:0000256" key="11">
    <source>
        <dbReference type="ARBA" id="ARBA00032707"/>
    </source>
</evidence>
<keyword evidence="5 14" id="KW-1003">Cell membrane</keyword>
<dbReference type="EC" id="3.6.1.27" evidence="3 14"/>
<evidence type="ECO:0000313" key="15">
    <source>
        <dbReference type="EMBL" id="AHC73940.1"/>
    </source>
</evidence>
<keyword evidence="10 14" id="KW-0046">Antibiotic resistance</keyword>
<evidence type="ECO:0000256" key="6">
    <source>
        <dbReference type="ARBA" id="ARBA00022692"/>
    </source>
</evidence>
<evidence type="ECO:0000256" key="9">
    <source>
        <dbReference type="ARBA" id="ARBA00023136"/>
    </source>
</evidence>
<evidence type="ECO:0000256" key="1">
    <source>
        <dbReference type="ARBA" id="ARBA00004651"/>
    </source>
</evidence>
<dbReference type="EMBL" id="CP006745">
    <property type="protein sequence ID" value="AHC73940.1"/>
    <property type="molecule type" value="Genomic_DNA"/>
</dbReference>
<dbReference type="HAMAP" id="MF_01006">
    <property type="entry name" value="Undec_diphosphatase"/>
    <property type="match status" value="1"/>
</dbReference>
<comment type="subcellular location">
    <subcellularLocation>
        <location evidence="1 14">Cell membrane</location>
        <topology evidence="1 14">Multi-pass membrane protein</topology>
    </subcellularLocation>
</comment>
<evidence type="ECO:0000256" key="14">
    <source>
        <dbReference type="HAMAP-Rule" id="MF_01006"/>
    </source>
</evidence>